<dbReference type="OrthoDB" id="425619at2759"/>
<dbReference type="GO" id="GO:0003964">
    <property type="term" value="F:RNA-directed DNA polymerase activity"/>
    <property type="evidence" value="ECO:0007669"/>
    <property type="project" value="UniProtKB-EC"/>
</dbReference>
<name>A0A4C1TEV8_EUMVA</name>
<dbReference type="EC" id="2.7.7.49" evidence="1"/>
<dbReference type="PANTHER" id="PTHR33064:SF37">
    <property type="entry name" value="RIBONUCLEASE H"/>
    <property type="match status" value="1"/>
</dbReference>
<evidence type="ECO:0000259" key="2">
    <source>
        <dbReference type="PROSITE" id="PS50878"/>
    </source>
</evidence>
<evidence type="ECO:0000313" key="4">
    <source>
        <dbReference type="Proteomes" id="UP000299102"/>
    </source>
</evidence>
<comment type="caution">
    <text evidence="3">The sequence shown here is derived from an EMBL/GenBank/DDBJ whole genome shotgun (WGS) entry which is preliminary data.</text>
</comment>
<evidence type="ECO:0000313" key="3">
    <source>
        <dbReference type="EMBL" id="GBP12726.1"/>
    </source>
</evidence>
<keyword evidence="4" id="KW-1185">Reference proteome</keyword>
<dbReference type="AlphaFoldDB" id="A0A4C1TEV8"/>
<proteinExistence type="predicted"/>
<dbReference type="PANTHER" id="PTHR33064">
    <property type="entry name" value="POL PROTEIN"/>
    <property type="match status" value="1"/>
</dbReference>
<dbReference type="InterPro" id="IPR043502">
    <property type="entry name" value="DNA/RNA_pol_sf"/>
</dbReference>
<accession>A0A4C1TEV8</accession>
<dbReference type="PROSITE" id="PS50878">
    <property type="entry name" value="RT_POL"/>
    <property type="match status" value="1"/>
</dbReference>
<evidence type="ECO:0000256" key="1">
    <source>
        <dbReference type="ARBA" id="ARBA00012493"/>
    </source>
</evidence>
<dbReference type="InterPro" id="IPR051320">
    <property type="entry name" value="Viral_Replic_Matur_Polypro"/>
</dbReference>
<reference evidence="3 4" key="1">
    <citation type="journal article" date="2019" name="Commun. Biol.">
        <title>The bagworm genome reveals a unique fibroin gene that provides high tensile strength.</title>
        <authorList>
            <person name="Kono N."/>
            <person name="Nakamura H."/>
            <person name="Ohtoshi R."/>
            <person name="Tomita M."/>
            <person name="Numata K."/>
            <person name="Arakawa K."/>
        </authorList>
    </citation>
    <scope>NUCLEOTIDE SEQUENCE [LARGE SCALE GENOMIC DNA]</scope>
</reference>
<dbReference type="EMBL" id="BGZK01005145">
    <property type="protein sequence ID" value="GBP12726.1"/>
    <property type="molecule type" value="Genomic_DNA"/>
</dbReference>
<dbReference type="Gene3D" id="3.30.70.270">
    <property type="match status" value="2"/>
</dbReference>
<dbReference type="InterPro" id="IPR041577">
    <property type="entry name" value="RT_RNaseH_2"/>
</dbReference>
<dbReference type="Pfam" id="PF17919">
    <property type="entry name" value="RT_RNaseH_2"/>
    <property type="match status" value="1"/>
</dbReference>
<sequence>MPFGLCNAAQRMCRLMDKVIPGALRDRVFVYLDDLLIVSPDFQTHIELLEQVANCLEQAGLTINVSKSQFCFKELCYLGYIVGGGKLRPDPQKTETILKYDYPKTARQVRSFMGAAGWYRRFIADYATISSPIFNTLKKSKSFSFSDEAKNAFDKLKTAPTSSPVLIQADFTRSFFVQWSGGVGAVLFQKDDTDGEDPIAFFSHKPISAQRNYSVTERECLAGYKRSSCALEFVLQPFNFEIEHRFGSKNVVPDTLSRYNIEQVSCEVGQLVDLDSEEFRQELSSFDFNYSGERRPITRFARVTPYFALFGMNMIGHGSVYRLARKLRSLGDTETQILPSQVKLDLIRERIKENLHRAYLWGARGLCHAAIKSCYRKGNTKVVNVIKK</sequence>
<dbReference type="InterPro" id="IPR000477">
    <property type="entry name" value="RT_dom"/>
</dbReference>
<gene>
    <name evidence="3" type="primary">pol</name>
    <name evidence="3" type="ORF">EVAR_70374_1</name>
</gene>
<organism evidence="3 4">
    <name type="scientific">Eumeta variegata</name>
    <name type="common">Bagworm moth</name>
    <name type="synonym">Eumeta japonica</name>
    <dbReference type="NCBI Taxonomy" id="151549"/>
    <lineage>
        <taxon>Eukaryota</taxon>
        <taxon>Metazoa</taxon>
        <taxon>Ecdysozoa</taxon>
        <taxon>Arthropoda</taxon>
        <taxon>Hexapoda</taxon>
        <taxon>Insecta</taxon>
        <taxon>Pterygota</taxon>
        <taxon>Neoptera</taxon>
        <taxon>Endopterygota</taxon>
        <taxon>Lepidoptera</taxon>
        <taxon>Glossata</taxon>
        <taxon>Ditrysia</taxon>
        <taxon>Tineoidea</taxon>
        <taxon>Psychidae</taxon>
        <taxon>Oiketicinae</taxon>
        <taxon>Eumeta</taxon>
    </lineage>
</organism>
<dbReference type="Pfam" id="PF00078">
    <property type="entry name" value="RVT_1"/>
    <property type="match status" value="1"/>
</dbReference>
<dbReference type="InterPro" id="IPR043128">
    <property type="entry name" value="Rev_trsase/Diguanyl_cyclase"/>
</dbReference>
<dbReference type="STRING" id="151549.A0A4C1TEV8"/>
<protein>
    <recommendedName>
        <fullName evidence="1">RNA-directed DNA polymerase</fullName>
        <ecNumber evidence="1">2.7.7.49</ecNumber>
    </recommendedName>
</protein>
<dbReference type="FunFam" id="3.30.70.270:FF:000020">
    <property type="entry name" value="Transposon Tf2-6 polyprotein-like Protein"/>
    <property type="match status" value="1"/>
</dbReference>
<feature type="domain" description="Reverse transcriptase" evidence="2">
    <location>
        <begin position="1"/>
        <end position="82"/>
    </location>
</feature>
<dbReference type="CDD" id="cd01647">
    <property type="entry name" value="RT_LTR"/>
    <property type="match status" value="1"/>
</dbReference>
<dbReference type="SUPFAM" id="SSF56672">
    <property type="entry name" value="DNA/RNA polymerases"/>
    <property type="match status" value="1"/>
</dbReference>
<dbReference type="Proteomes" id="UP000299102">
    <property type="component" value="Unassembled WGS sequence"/>
</dbReference>